<dbReference type="SUPFAM" id="SSF53448">
    <property type="entry name" value="Nucleotide-diphospho-sugar transferases"/>
    <property type="match status" value="1"/>
</dbReference>
<dbReference type="PANTHER" id="PTHR43179">
    <property type="entry name" value="RHAMNOSYLTRANSFERASE WBBL"/>
    <property type="match status" value="1"/>
</dbReference>
<keyword evidence="3 6" id="KW-0808">Transferase</keyword>
<dbReference type="Pfam" id="PF02709">
    <property type="entry name" value="Glyco_transf_7C"/>
    <property type="match status" value="1"/>
</dbReference>
<dbReference type="Proteomes" id="UP000199399">
    <property type="component" value="Unassembled WGS sequence"/>
</dbReference>
<dbReference type="STRING" id="218672.SAMN04489759_107157"/>
<protein>
    <submittedName>
        <fullName evidence="6">Glycosyltransferase, GT2 family</fullName>
    </submittedName>
</protein>
<reference evidence="7" key="1">
    <citation type="submission" date="2016-10" db="EMBL/GenBank/DDBJ databases">
        <authorList>
            <person name="Varghese N."/>
            <person name="Submissions S."/>
        </authorList>
    </citation>
    <scope>NUCLEOTIDE SEQUENCE [LARGE SCALE GENOMIC DNA]</scope>
    <source>
        <strain evidence="7">DSM 16477</strain>
    </source>
</reference>
<dbReference type="PANTHER" id="PTHR43179:SF12">
    <property type="entry name" value="GALACTOFURANOSYLTRANSFERASE GLFT2"/>
    <property type="match status" value="1"/>
</dbReference>
<keyword evidence="2" id="KW-0328">Glycosyltransferase</keyword>
<evidence type="ECO:0000259" key="4">
    <source>
        <dbReference type="Pfam" id="PF00535"/>
    </source>
</evidence>
<dbReference type="InterPro" id="IPR027791">
    <property type="entry name" value="Galactosyl_T_C"/>
</dbReference>
<evidence type="ECO:0000256" key="3">
    <source>
        <dbReference type="ARBA" id="ARBA00022679"/>
    </source>
</evidence>
<evidence type="ECO:0000256" key="2">
    <source>
        <dbReference type="ARBA" id="ARBA00022676"/>
    </source>
</evidence>
<dbReference type="GO" id="GO:0016757">
    <property type="term" value="F:glycosyltransferase activity"/>
    <property type="evidence" value="ECO:0007669"/>
    <property type="project" value="UniProtKB-KW"/>
</dbReference>
<dbReference type="Gene3D" id="3.90.550.10">
    <property type="entry name" value="Spore Coat Polysaccharide Biosynthesis Protein SpsA, Chain A"/>
    <property type="match status" value="1"/>
</dbReference>
<dbReference type="InterPro" id="IPR001173">
    <property type="entry name" value="Glyco_trans_2-like"/>
</dbReference>
<comment type="similarity">
    <text evidence="1">Belongs to the glycosyltransferase 2 family.</text>
</comment>
<sequence length="314" mass="35241">MTSFTPSAPNETKVSALTLARGREAHLRNVILGLTRQTRQPDELVIGVMQDTLYDNLPQTDFPIRQVQVTGRELPLSRARNTVAAEATGECLVFLDVDCIPAAELIADYTRYAAPGNGLIMGEVNYLPAGTATEGWGYRDLEAVAVRHSDRQGPPAKGLKRCNDYRCFWSLNFAIHRADWDRSGGFDERFTGYGGEDTDFGRELDERGVAIHWAKGAKVFHQHHPHCMPPIHHIPSILRNTEIFAEKWGHRTMNHWLTAFRLMGLVGTDGDALVQLREPDADDFALCEQQSDQPYANTARVLRYLRGEERIAAE</sequence>
<organism evidence="6 7">
    <name type="scientific">Sulfitobacter delicatus</name>
    <dbReference type="NCBI Taxonomy" id="218672"/>
    <lineage>
        <taxon>Bacteria</taxon>
        <taxon>Pseudomonadati</taxon>
        <taxon>Pseudomonadota</taxon>
        <taxon>Alphaproteobacteria</taxon>
        <taxon>Rhodobacterales</taxon>
        <taxon>Roseobacteraceae</taxon>
        <taxon>Sulfitobacter</taxon>
    </lineage>
</organism>
<evidence type="ECO:0000313" key="7">
    <source>
        <dbReference type="Proteomes" id="UP000199399"/>
    </source>
</evidence>
<feature type="domain" description="Glycosyltransferase 2-like" evidence="4">
    <location>
        <begin position="24"/>
        <end position="140"/>
    </location>
</feature>
<dbReference type="InterPro" id="IPR029044">
    <property type="entry name" value="Nucleotide-diphossugar_trans"/>
</dbReference>
<dbReference type="AlphaFoldDB" id="A0A1G7U4S0"/>
<gene>
    <name evidence="6" type="ORF">SAMN04489759_107157</name>
</gene>
<proteinExistence type="inferred from homology"/>
<dbReference type="RefSeq" id="WP_093743068.1">
    <property type="nucleotide sequence ID" value="NZ_FNBP01000007.1"/>
</dbReference>
<evidence type="ECO:0000256" key="1">
    <source>
        <dbReference type="ARBA" id="ARBA00006739"/>
    </source>
</evidence>
<dbReference type="OrthoDB" id="6653642at2"/>
<feature type="domain" description="Galactosyltransferase C-terminal" evidence="5">
    <location>
        <begin position="163"/>
        <end position="224"/>
    </location>
</feature>
<keyword evidence="7" id="KW-1185">Reference proteome</keyword>
<evidence type="ECO:0000259" key="5">
    <source>
        <dbReference type="Pfam" id="PF02709"/>
    </source>
</evidence>
<evidence type="ECO:0000313" key="6">
    <source>
        <dbReference type="EMBL" id="SDG42388.1"/>
    </source>
</evidence>
<dbReference type="Pfam" id="PF00535">
    <property type="entry name" value="Glycos_transf_2"/>
    <property type="match status" value="1"/>
</dbReference>
<name>A0A1G7U4S0_9RHOB</name>
<accession>A0A1G7U4S0</accession>
<dbReference type="EMBL" id="FNBP01000007">
    <property type="protein sequence ID" value="SDG42388.1"/>
    <property type="molecule type" value="Genomic_DNA"/>
</dbReference>